<reference evidence="1 2" key="1">
    <citation type="submission" date="2015-10" db="EMBL/GenBank/DDBJ databases">
        <title>Draft Genome Sequence of Chlorobium limicola strain Frasassi Growing under Artificial Lighting in the Frasassi Cave System.</title>
        <authorList>
            <person name="Mansor M."/>
            <person name="Macalady J."/>
        </authorList>
    </citation>
    <scope>NUCLEOTIDE SEQUENCE [LARGE SCALE GENOMIC DNA]</scope>
    <source>
        <strain evidence="1 2">Frasassi</strain>
    </source>
</reference>
<sequence length="87" mass="9725">MEPFIAVISHDNPARLLNNNIALQNIKIVLFQEPSKTGAGKITEWQASGTGRISVVCSVVIGWLVPYYFDSSTLFCYTFSKLLLRCE</sequence>
<evidence type="ECO:0000313" key="2">
    <source>
        <dbReference type="Proteomes" id="UP000053937"/>
    </source>
</evidence>
<comment type="caution">
    <text evidence="1">The sequence shown here is derived from an EMBL/GenBank/DDBJ whole genome shotgun (WGS) entry which is preliminary data.</text>
</comment>
<name>A0A124G9T3_CHLLI</name>
<evidence type="ECO:0000313" key="1">
    <source>
        <dbReference type="EMBL" id="KUL29920.1"/>
    </source>
</evidence>
<dbReference type="AlphaFoldDB" id="A0A124G9T3"/>
<dbReference type="Proteomes" id="UP000053937">
    <property type="component" value="Unassembled WGS sequence"/>
</dbReference>
<organism evidence="1 2">
    <name type="scientific">Chlorobium limicola</name>
    <dbReference type="NCBI Taxonomy" id="1092"/>
    <lineage>
        <taxon>Bacteria</taxon>
        <taxon>Pseudomonadati</taxon>
        <taxon>Chlorobiota</taxon>
        <taxon>Chlorobiia</taxon>
        <taxon>Chlorobiales</taxon>
        <taxon>Chlorobiaceae</taxon>
        <taxon>Chlorobium/Pelodictyon group</taxon>
        <taxon>Chlorobium</taxon>
    </lineage>
</organism>
<dbReference type="EMBL" id="LMBR01000112">
    <property type="protein sequence ID" value="KUL29920.1"/>
    <property type="molecule type" value="Genomic_DNA"/>
</dbReference>
<accession>A0A124G9T3</accession>
<keyword evidence="2" id="KW-1185">Reference proteome</keyword>
<gene>
    <name evidence="1" type="ORF">ASB62_04910</name>
</gene>
<proteinExistence type="predicted"/>
<protein>
    <submittedName>
        <fullName evidence="1">Uncharacterized protein</fullName>
    </submittedName>
</protein>